<comment type="caution">
    <text evidence="1">The sequence shown here is derived from an EMBL/GenBank/DDBJ whole genome shotgun (WGS) entry which is preliminary data.</text>
</comment>
<organism evidence="1 2">
    <name type="scientific">Halohasta litorea</name>
    <dbReference type="NCBI Taxonomy" id="869891"/>
    <lineage>
        <taxon>Archaea</taxon>
        <taxon>Methanobacteriati</taxon>
        <taxon>Methanobacteriota</taxon>
        <taxon>Stenosarchaea group</taxon>
        <taxon>Halobacteria</taxon>
        <taxon>Halobacteriales</taxon>
        <taxon>Haloferacaceae</taxon>
        <taxon>Halohasta</taxon>
    </lineage>
</organism>
<dbReference type="InterPro" id="IPR029046">
    <property type="entry name" value="LolA/LolB/LppX"/>
</dbReference>
<dbReference type="EMBL" id="JBHUDM010000001">
    <property type="protein sequence ID" value="MFD1640814.1"/>
    <property type="molecule type" value="Genomic_DNA"/>
</dbReference>
<dbReference type="Proteomes" id="UP001597052">
    <property type="component" value="Unassembled WGS sequence"/>
</dbReference>
<sequence>MRLSGSSRQAVLLIAVVGIGLVAAGAATGLPGVAQMDQPSGDEILDDVEQRYDDAETLTGTAEVTVNNDSETKAATVDFAFAEPDQFRFVIETEDTTSEVGSNGSVVWAVGEEESFAREIPADGEYDDHEQPGDFVPSEDVDAELVDTTELDGEEAYVVELTPTDDADETYEDVESTVWVAQDDSRVLQVETTDGDKETRIEVTDQQFDVSIHDSTFEPPEDRVEVTMTDTYDSFDDLEASTDLDVPEYDDGEFEEATEFSSADGQAVIQQYTTDDGEVQLITATGAEDRLGDVEDGESVTVDDEDATAVERDDRSVVFWTDDEVTTGVVVDGSVDDAIEVAEEIR</sequence>
<gene>
    <name evidence="1" type="ORF">ACFSBW_02835</name>
</gene>
<keyword evidence="1" id="KW-0449">Lipoprotein</keyword>
<dbReference type="InterPro" id="IPR052944">
    <property type="entry name" value="Sporulation_related"/>
</dbReference>
<evidence type="ECO:0000313" key="1">
    <source>
        <dbReference type="EMBL" id="MFD1640814.1"/>
    </source>
</evidence>
<reference evidence="1 2" key="1">
    <citation type="journal article" date="2019" name="Int. J. Syst. Evol. Microbiol.">
        <title>The Global Catalogue of Microorganisms (GCM) 10K type strain sequencing project: providing services to taxonomists for standard genome sequencing and annotation.</title>
        <authorList>
            <consortium name="The Broad Institute Genomics Platform"/>
            <consortium name="The Broad Institute Genome Sequencing Center for Infectious Disease"/>
            <person name="Wu L."/>
            <person name="Ma J."/>
        </authorList>
    </citation>
    <scope>NUCLEOTIDE SEQUENCE [LARGE SCALE GENOMIC DNA]</scope>
    <source>
        <strain evidence="1 2">CGMCC 1.10593</strain>
    </source>
</reference>
<evidence type="ECO:0000313" key="2">
    <source>
        <dbReference type="Proteomes" id="UP001597052"/>
    </source>
</evidence>
<keyword evidence="2" id="KW-1185">Reference proteome</keyword>
<name>A0ABD6D699_9EURY</name>
<dbReference type="PANTHER" id="PTHR37507:SF2">
    <property type="entry name" value="SPORULATION PROTEIN YDCC"/>
    <property type="match status" value="1"/>
</dbReference>
<dbReference type="Gene3D" id="2.50.20.10">
    <property type="entry name" value="Lipoprotein localisation LolA/LolB/LppX"/>
    <property type="match status" value="1"/>
</dbReference>
<proteinExistence type="predicted"/>
<protein>
    <submittedName>
        <fullName evidence="1">Outer membrane lipoprotein carrier protein LolA</fullName>
    </submittedName>
</protein>
<dbReference type="AlphaFoldDB" id="A0ABD6D699"/>
<dbReference type="SUPFAM" id="SSF89392">
    <property type="entry name" value="Prokaryotic lipoproteins and lipoprotein localization factors"/>
    <property type="match status" value="1"/>
</dbReference>
<dbReference type="RefSeq" id="WP_256394510.1">
    <property type="nucleotide sequence ID" value="NZ_JANHDJ010000001.1"/>
</dbReference>
<dbReference type="PANTHER" id="PTHR37507">
    <property type="entry name" value="SPORULATION PROTEIN YDCC"/>
    <property type="match status" value="1"/>
</dbReference>
<accession>A0ABD6D699</accession>